<proteinExistence type="predicted"/>
<evidence type="ECO:0000313" key="1">
    <source>
        <dbReference type="EMBL" id="PQM50518.1"/>
    </source>
</evidence>
<name>A0A9X7IK23_9MYCO</name>
<accession>A0A9X7IK23</accession>
<dbReference type="AlphaFoldDB" id="A0A9X7IK23"/>
<protein>
    <submittedName>
        <fullName evidence="1">Uncharacterized protein</fullName>
    </submittedName>
</protein>
<gene>
    <name evidence="1" type="ORF">C5U48_19840</name>
</gene>
<reference evidence="1 2" key="1">
    <citation type="submission" date="2018-02" db="EMBL/GenBank/DDBJ databases">
        <title>Draft genome sequence of Mycobacterium virginiense isolated from mud of a swine farm in Japan.</title>
        <authorList>
            <person name="Ohya K."/>
        </authorList>
    </citation>
    <scope>NUCLEOTIDE SEQUENCE [LARGE SCALE GENOMIC DNA]</scope>
    <source>
        <strain evidence="1 2">GF75</strain>
    </source>
</reference>
<sequence>MAVSVTCDDCELLFTSDDYSVHVYRDGRWWLIDTANDRRQRSRGVAKFSTFNLAEKYLIVRWISTACPRLASRALGAGLCKMGFSSEVTVAPTENQ</sequence>
<evidence type="ECO:0000313" key="2">
    <source>
        <dbReference type="Proteomes" id="UP000237911"/>
    </source>
</evidence>
<organism evidence="1 2">
    <name type="scientific">Mycolicibacter virginiensis</name>
    <dbReference type="NCBI Taxonomy" id="1795032"/>
    <lineage>
        <taxon>Bacteria</taxon>
        <taxon>Bacillati</taxon>
        <taxon>Actinomycetota</taxon>
        <taxon>Actinomycetes</taxon>
        <taxon>Mycobacteriales</taxon>
        <taxon>Mycobacteriaceae</taxon>
        <taxon>Mycolicibacter</taxon>
    </lineage>
</organism>
<keyword evidence="2" id="KW-1185">Reference proteome</keyword>
<comment type="caution">
    <text evidence="1">The sequence shown here is derived from an EMBL/GenBank/DDBJ whole genome shotgun (WGS) entry which is preliminary data.</text>
</comment>
<dbReference type="Proteomes" id="UP000237911">
    <property type="component" value="Unassembled WGS sequence"/>
</dbReference>
<dbReference type="EMBL" id="PUEV01000103">
    <property type="protein sequence ID" value="PQM50518.1"/>
    <property type="molecule type" value="Genomic_DNA"/>
</dbReference>